<dbReference type="OrthoDB" id="9804217at2"/>
<sequence length="279" mass="30447">MSVPTVLEKIVARKFEEVAARRAQVSLAEVETAARSADAPRGFARALLEQAARKQPAVIAEIKKASPSKGVLRADFVPADIARSYEAGGATCLSVLTDIDFFQGADEYLQQARAACALPVIRKDFMVDPYQIVEARALGADCVLLIVSCLDDVRMAELASVAKDVGLDVLVEVHDGDELERALKTLDTPLVGINNRNLHSFEVSLETTLDLLPRIPRDRLVVTESGILNRADVELMEINEVYAFLVGEAFMRAESPGSELQRLFFPERGRPAVIGTDPE</sequence>
<evidence type="ECO:0000313" key="12">
    <source>
        <dbReference type="Proteomes" id="UP000182413"/>
    </source>
</evidence>
<reference evidence="10 13" key="2">
    <citation type="submission" date="2023-11" db="EMBL/GenBank/DDBJ databases">
        <title>MicrobeMod: A computational toolkit for identifying prokaryotic methylation and restriction-modification with nanopore sequencing.</title>
        <authorList>
            <person name="Crits-Christoph A."/>
            <person name="Kang S.C."/>
            <person name="Lee H."/>
            <person name="Ostrov N."/>
        </authorList>
    </citation>
    <scope>NUCLEOTIDE SEQUENCE [LARGE SCALE GENOMIC DNA]</scope>
    <source>
        <strain evidence="10 13">ATCC BAA-571</strain>
    </source>
</reference>
<dbReference type="InterPro" id="IPR013798">
    <property type="entry name" value="Indole-3-glycerol_P_synth_dom"/>
</dbReference>
<dbReference type="NCBIfam" id="NF001377">
    <property type="entry name" value="PRK00278.2-4"/>
    <property type="match status" value="1"/>
</dbReference>
<dbReference type="InterPro" id="IPR045186">
    <property type="entry name" value="Indole-3-glycerol_P_synth"/>
</dbReference>
<gene>
    <name evidence="8 10" type="primary">trpC</name>
    <name evidence="11" type="ORF">SAMN05216575_10518</name>
    <name evidence="10" type="ORF">SIM71_17245</name>
</gene>
<accession>A0A1G7H8E2</accession>
<dbReference type="CDD" id="cd00331">
    <property type="entry name" value="IGPS"/>
    <property type="match status" value="1"/>
</dbReference>
<protein>
    <recommendedName>
        <fullName evidence="8">Indole-3-glycerol phosphate synthase</fullName>
        <shortName evidence="8">IGPS</shortName>
        <ecNumber evidence="8">4.1.1.48</ecNumber>
    </recommendedName>
</protein>
<dbReference type="GO" id="GO:0004425">
    <property type="term" value="F:indole-3-glycerol-phosphate synthase activity"/>
    <property type="evidence" value="ECO:0007669"/>
    <property type="project" value="UniProtKB-UniRule"/>
</dbReference>
<dbReference type="RefSeq" id="WP_074679593.1">
    <property type="nucleotide sequence ID" value="NZ_CBCSET010000007.1"/>
</dbReference>
<keyword evidence="5 8" id="KW-0822">Tryptophan biosynthesis</keyword>
<dbReference type="PANTHER" id="PTHR22854">
    <property type="entry name" value="TRYPTOPHAN BIOSYNTHESIS PROTEIN"/>
    <property type="match status" value="1"/>
</dbReference>
<evidence type="ECO:0000256" key="7">
    <source>
        <dbReference type="ARBA" id="ARBA00023239"/>
    </source>
</evidence>
<dbReference type="Gene3D" id="3.20.20.70">
    <property type="entry name" value="Aldolase class I"/>
    <property type="match status" value="1"/>
</dbReference>
<evidence type="ECO:0000313" key="10">
    <source>
        <dbReference type="EMBL" id="MDX5993817.1"/>
    </source>
</evidence>
<evidence type="ECO:0000259" key="9">
    <source>
        <dbReference type="Pfam" id="PF00218"/>
    </source>
</evidence>
<organism evidence="11 12">
    <name type="scientific">Ectopseudomonas alcaliphila</name>
    <dbReference type="NCBI Taxonomy" id="101564"/>
    <lineage>
        <taxon>Bacteria</taxon>
        <taxon>Pseudomonadati</taxon>
        <taxon>Pseudomonadota</taxon>
        <taxon>Gammaproteobacteria</taxon>
        <taxon>Pseudomonadales</taxon>
        <taxon>Pseudomonadaceae</taxon>
        <taxon>Ectopseudomonas</taxon>
    </lineage>
</organism>
<comment type="pathway">
    <text evidence="2 8">Amino-acid biosynthesis; L-tryptophan biosynthesis; L-tryptophan from chorismate: step 4/5.</text>
</comment>
<dbReference type="UniPathway" id="UPA00035">
    <property type="reaction ID" value="UER00043"/>
</dbReference>
<dbReference type="EMBL" id="JAWXXP010000001">
    <property type="protein sequence ID" value="MDX5993817.1"/>
    <property type="molecule type" value="Genomic_DNA"/>
</dbReference>
<dbReference type="NCBIfam" id="NF001373">
    <property type="entry name" value="PRK00278.1-6"/>
    <property type="match status" value="1"/>
</dbReference>
<dbReference type="InterPro" id="IPR013785">
    <property type="entry name" value="Aldolase_TIM"/>
</dbReference>
<dbReference type="GO" id="GO:0004640">
    <property type="term" value="F:phosphoribosylanthranilate isomerase activity"/>
    <property type="evidence" value="ECO:0007669"/>
    <property type="project" value="TreeGrafter"/>
</dbReference>
<comment type="similarity">
    <text evidence="8">Belongs to the TrpC family.</text>
</comment>
<dbReference type="Pfam" id="PF00218">
    <property type="entry name" value="IGPS"/>
    <property type="match status" value="1"/>
</dbReference>
<evidence type="ECO:0000313" key="13">
    <source>
        <dbReference type="Proteomes" id="UP001278050"/>
    </source>
</evidence>
<reference evidence="11 12" key="1">
    <citation type="submission" date="2016-10" db="EMBL/GenBank/DDBJ databases">
        <authorList>
            <person name="de Groot N.N."/>
        </authorList>
    </citation>
    <scope>NUCLEOTIDE SEQUENCE [LARGE SCALE GENOMIC DNA]</scope>
    <source>
        <strain evidence="11 12">JCM 10630</strain>
    </source>
</reference>
<feature type="domain" description="Indole-3-glycerol phosphate synthase" evidence="9">
    <location>
        <begin position="7"/>
        <end position="262"/>
    </location>
</feature>
<keyword evidence="7 8" id="KW-0456">Lyase</keyword>
<evidence type="ECO:0000256" key="2">
    <source>
        <dbReference type="ARBA" id="ARBA00004696"/>
    </source>
</evidence>
<name>A0A1G7H8E2_9GAMM</name>
<evidence type="ECO:0000256" key="5">
    <source>
        <dbReference type="ARBA" id="ARBA00022822"/>
    </source>
</evidence>
<evidence type="ECO:0000256" key="4">
    <source>
        <dbReference type="ARBA" id="ARBA00022793"/>
    </source>
</evidence>
<evidence type="ECO:0000313" key="11">
    <source>
        <dbReference type="EMBL" id="SDE96666.1"/>
    </source>
</evidence>
<dbReference type="GO" id="GO:0000162">
    <property type="term" value="P:L-tryptophan biosynthetic process"/>
    <property type="evidence" value="ECO:0007669"/>
    <property type="project" value="UniProtKB-UniRule"/>
</dbReference>
<evidence type="ECO:0000256" key="8">
    <source>
        <dbReference type="HAMAP-Rule" id="MF_00134"/>
    </source>
</evidence>
<proteinExistence type="inferred from homology"/>
<dbReference type="Proteomes" id="UP000182413">
    <property type="component" value="Unassembled WGS sequence"/>
</dbReference>
<dbReference type="FunFam" id="3.20.20.70:FF:000024">
    <property type="entry name" value="Indole-3-glycerol phosphate synthase"/>
    <property type="match status" value="1"/>
</dbReference>
<dbReference type="InterPro" id="IPR001468">
    <property type="entry name" value="Indole-3-GlycerolPSynthase_CS"/>
</dbReference>
<dbReference type="InterPro" id="IPR011060">
    <property type="entry name" value="RibuloseP-bd_barrel"/>
</dbReference>
<dbReference type="EMBL" id="FNAE01000005">
    <property type="protein sequence ID" value="SDE96666.1"/>
    <property type="molecule type" value="Genomic_DNA"/>
</dbReference>
<keyword evidence="4 8" id="KW-0210">Decarboxylase</keyword>
<dbReference type="HAMAP" id="MF_00134_B">
    <property type="entry name" value="IGPS_B"/>
    <property type="match status" value="1"/>
</dbReference>
<dbReference type="PANTHER" id="PTHR22854:SF2">
    <property type="entry name" value="INDOLE-3-GLYCEROL-PHOSPHATE SYNTHASE"/>
    <property type="match status" value="1"/>
</dbReference>
<dbReference type="Proteomes" id="UP001278050">
    <property type="component" value="Unassembled WGS sequence"/>
</dbReference>
<dbReference type="AlphaFoldDB" id="A0A1G7H8E2"/>
<comment type="catalytic activity">
    <reaction evidence="1 8">
        <text>1-(2-carboxyphenylamino)-1-deoxy-D-ribulose 5-phosphate + H(+) = (1S,2R)-1-C-(indol-3-yl)glycerol 3-phosphate + CO2 + H2O</text>
        <dbReference type="Rhea" id="RHEA:23476"/>
        <dbReference type="ChEBI" id="CHEBI:15377"/>
        <dbReference type="ChEBI" id="CHEBI:15378"/>
        <dbReference type="ChEBI" id="CHEBI:16526"/>
        <dbReference type="ChEBI" id="CHEBI:58613"/>
        <dbReference type="ChEBI" id="CHEBI:58866"/>
        <dbReference type="EC" id="4.1.1.48"/>
    </reaction>
</comment>
<dbReference type="NCBIfam" id="NF001370">
    <property type="entry name" value="PRK00278.1-2"/>
    <property type="match status" value="1"/>
</dbReference>
<keyword evidence="6 8" id="KW-0057">Aromatic amino acid biosynthesis</keyword>
<dbReference type="SUPFAM" id="SSF51366">
    <property type="entry name" value="Ribulose-phoshate binding barrel"/>
    <property type="match status" value="1"/>
</dbReference>
<evidence type="ECO:0000256" key="6">
    <source>
        <dbReference type="ARBA" id="ARBA00023141"/>
    </source>
</evidence>
<evidence type="ECO:0000256" key="3">
    <source>
        <dbReference type="ARBA" id="ARBA00022605"/>
    </source>
</evidence>
<dbReference type="EC" id="4.1.1.48" evidence="8"/>
<evidence type="ECO:0000256" key="1">
    <source>
        <dbReference type="ARBA" id="ARBA00001633"/>
    </source>
</evidence>
<keyword evidence="3 8" id="KW-0028">Amino-acid biosynthesis</keyword>
<keyword evidence="13" id="KW-1185">Reference proteome</keyword>
<dbReference type="PROSITE" id="PS00614">
    <property type="entry name" value="IGPS"/>
    <property type="match status" value="1"/>
</dbReference>